<dbReference type="InterPro" id="IPR029060">
    <property type="entry name" value="PIN-like_dom_sf"/>
</dbReference>
<dbReference type="AlphaFoldDB" id="A0A3S3NCV9"/>
<dbReference type="EMBL" id="NCKU01012026">
    <property type="protein sequence ID" value="RWS00220.1"/>
    <property type="molecule type" value="Genomic_DNA"/>
</dbReference>
<organism evidence="2 3">
    <name type="scientific">Dinothrombium tinctorium</name>
    <dbReference type="NCBI Taxonomy" id="1965070"/>
    <lineage>
        <taxon>Eukaryota</taxon>
        <taxon>Metazoa</taxon>
        <taxon>Ecdysozoa</taxon>
        <taxon>Arthropoda</taxon>
        <taxon>Chelicerata</taxon>
        <taxon>Arachnida</taxon>
        <taxon>Acari</taxon>
        <taxon>Acariformes</taxon>
        <taxon>Trombidiformes</taxon>
        <taxon>Prostigmata</taxon>
        <taxon>Anystina</taxon>
        <taxon>Parasitengona</taxon>
        <taxon>Trombidioidea</taxon>
        <taxon>Trombidiidae</taxon>
        <taxon>Dinothrombium</taxon>
    </lineage>
</organism>
<protein>
    <submittedName>
        <fullName evidence="2">Transcriptional protein SWT1-like isoform X1</fullName>
    </submittedName>
</protein>
<feature type="domain" description="PIN" evidence="1">
    <location>
        <begin position="35"/>
        <end position="171"/>
    </location>
</feature>
<dbReference type="OrthoDB" id="548295at2759"/>
<dbReference type="SMART" id="SM00670">
    <property type="entry name" value="PINc"/>
    <property type="match status" value="1"/>
</dbReference>
<keyword evidence="3" id="KW-1185">Reference proteome</keyword>
<reference evidence="2 3" key="1">
    <citation type="journal article" date="2018" name="Gigascience">
        <title>Genomes of trombidid mites reveal novel predicted allergens and laterally-transferred genes associated with secondary metabolism.</title>
        <authorList>
            <person name="Dong X."/>
            <person name="Chaisiri K."/>
            <person name="Xia D."/>
            <person name="Armstrong S.D."/>
            <person name="Fang Y."/>
            <person name="Donnelly M.J."/>
            <person name="Kadowaki T."/>
            <person name="McGarry J.W."/>
            <person name="Darby A.C."/>
            <person name="Makepeace B.L."/>
        </authorList>
    </citation>
    <scope>NUCLEOTIDE SEQUENCE [LARGE SCALE GENOMIC DNA]</scope>
    <source>
        <strain evidence="2">UoL-WK</strain>
    </source>
</reference>
<accession>A0A3S3NCV9</accession>
<dbReference type="GO" id="GO:0005634">
    <property type="term" value="C:nucleus"/>
    <property type="evidence" value="ECO:0007669"/>
    <property type="project" value="TreeGrafter"/>
</dbReference>
<gene>
    <name evidence="2" type="ORF">B4U79_16910</name>
</gene>
<evidence type="ECO:0000259" key="1">
    <source>
        <dbReference type="SMART" id="SM00670"/>
    </source>
</evidence>
<sequence length="504" mass="59161">MEAEVIDLVDEHSDDECFHLSHESDDEQNRLECEWLLVIDTNVFMNHLQELAAFVTRLSAKGFTSVQFIVPLVVIHELDNLKRTLEYEKVQKIIRFINFHLESNKIVKSDFLFIRANTTPFDNLDESDSIISFSRQNNDDFILKSCLQLKQLRKLIHTKVVLISEDINLRNKALAVGICTYPFKRFTKQILKPELFDIHIFPSRSNPTYKRKKQNIHQSHTNHTHTDPIVITLDENEDIIIDHISLSGDSNEIQSPRQDVINSETDPFHFFFNLIEKVLMHFFGESLWRRIFNKVFMSVTLYDVLIVLNNGWTPLFFHAFNQNSEAKSLIEKLLDKISKGADQNQVKSDASELMKLTIDSSSLHQNIDEVIILDELENKTLRSVRNLEDKPRSNCVQWVVVKRESDHMFKQFLEIWAKEVFGENKWTQNFLLNIKRAKTFDVLNMLKNGWSFVFGNVFKNDFYVKVLLEELVNRWNESTNRNSLKSSILSLLKRLNKLRQTKLK</sequence>
<name>A0A3S3NCV9_9ACAR</name>
<dbReference type="Gene3D" id="3.40.50.1010">
    <property type="entry name" value="5'-nuclease"/>
    <property type="match status" value="1"/>
</dbReference>
<dbReference type="InterPro" id="IPR052626">
    <property type="entry name" value="SWT1_Regulator"/>
</dbReference>
<proteinExistence type="predicted"/>
<dbReference type="Proteomes" id="UP000285301">
    <property type="component" value="Unassembled WGS sequence"/>
</dbReference>
<dbReference type="Pfam" id="PF13638">
    <property type="entry name" value="PIN_4"/>
    <property type="match status" value="1"/>
</dbReference>
<dbReference type="InterPro" id="IPR002716">
    <property type="entry name" value="PIN_dom"/>
</dbReference>
<comment type="caution">
    <text evidence="2">The sequence shown here is derived from an EMBL/GenBank/DDBJ whole genome shotgun (WGS) entry which is preliminary data.</text>
</comment>
<evidence type="ECO:0000313" key="2">
    <source>
        <dbReference type="EMBL" id="RWS00220.1"/>
    </source>
</evidence>
<dbReference type="PANTHER" id="PTHR16161">
    <property type="entry name" value="TRANSCRIPTIONAL PROTEIN SWT1"/>
    <property type="match status" value="1"/>
</dbReference>
<evidence type="ECO:0000313" key="3">
    <source>
        <dbReference type="Proteomes" id="UP000285301"/>
    </source>
</evidence>
<dbReference type="SUPFAM" id="SSF88723">
    <property type="entry name" value="PIN domain-like"/>
    <property type="match status" value="1"/>
</dbReference>
<dbReference type="PANTHER" id="PTHR16161:SF0">
    <property type="entry name" value="TRANSCRIPTIONAL PROTEIN SWT1"/>
    <property type="match status" value="1"/>
</dbReference>